<reference evidence="2 3" key="1">
    <citation type="submission" date="2018-08" db="EMBL/GenBank/DDBJ databases">
        <title>Jishengella sp. nov., isolated from a root of Azadirachta indica A. Juss. var. siamensis Valenton.</title>
        <authorList>
            <person name="Kuncharoen N."/>
            <person name="Tanasupawat S."/>
            <person name="Kudo T."/>
            <person name="Ohkuma M."/>
        </authorList>
    </citation>
    <scope>NUCLEOTIDE SEQUENCE [LARGE SCALE GENOMIC DNA]</scope>
    <source>
        <strain evidence="2 3">AZ1-13</strain>
    </source>
</reference>
<feature type="domain" description="CHAT" evidence="1">
    <location>
        <begin position="620"/>
        <end position="852"/>
    </location>
</feature>
<accession>A0A418N1H1</accession>
<keyword evidence="3" id="KW-1185">Reference proteome</keyword>
<dbReference type="PANTHER" id="PTHR10098:SF108">
    <property type="entry name" value="TETRATRICOPEPTIDE REPEAT PROTEIN 28"/>
    <property type="match status" value="1"/>
</dbReference>
<dbReference type="EMBL" id="QXEC01000001">
    <property type="protein sequence ID" value="RIV41231.1"/>
    <property type="molecule type" value="Genomic_DNA"/>
</dbReference>
<dbReference type="InterPro" id="IPR011990">
    <property type="entry name" value="TPR-like_helical_dom_sf"/>
</dbReference>
<evidence type="ECO:0000313" key="2">
    <source>
        <dbReference type="EMBL" id="RIV41231.1"/>
    </source>
</evidence>
<dbReference type="Proteomes" id="UP000283832">
    <property type="component" value="Unassembled WGS sequence"/>
</dbReference>
<dbReference type="Gene3D" id="1.25.40.10">
    <property type="entry name" value="Tetratricopeptide repeat domain"/>
    <property type="match status" value="2"/>
</dbReference>
<dbReference type="SUPFAM" id="SSF48452">
    <property type="entry name" value="TPR-like"/>
    <property type="match status" value="1"/>
</dbReference>
<name>A0A418N1H1_9ACTN</name>
<dbReference type="AlphaFoldDB" id="A0A418N1H1"/>
<dbReference type="InterPro" id="IPR019734">
    <property type="entry name" value="TPR_rpt"/>
</dbReference>
<dbReference type="OrthoDB" id="9761935at2"/>
<dbReference type="RefSeq" id="WP_119572433.1">
    <property type="nucleotide sequence ID" value="NZ_QXEC01000001.1"/>
</dbReference>
<dbReference type="PANTHER" id="PTHR10098">
    <property type="entry name" value="RAPSYN-RELATED"/>
    <property type="match status" value="1"/>
</dbReference>
<dbReference type="Pfam" id="PF12770">
    <property type="entry name" value="CHAT"/>
    <property type="match status" value="1"/>
</dbReference>
<dbReference type="InterPro" id="IPR024983">
    <property type="entry name" value="CHAT_dom"/>
</dbReference>
<sequence length="869" mass="92389">MPDSTGTGAGAAQAALDLVQRSPREAITIAVRLIATSATDHDVRSTAERAVGLALRELNDLPGALRHLRRAVRTARTARTRALAEMSLGYVLANSGRTAAALRAVTAALPELTGADAGRARMQRGVVLHYRGLYDDAVRDYGHAIDIAQREGDRLLEARARNNRGLLNAHRGTVDGTDDLDRAAAMFHDLGLDLAAADARWNGGIAAGLRGDIAAALRCFAAVGADYQRLAVPRPALLLDRFELLLSVPLIDEAVQVAATAIGELRRRSMASDLAEALLAQARVALLAGDLDTATAAATAARTRFRRQGRRTWAAFARHVELRAEFGRGTRSAALLRALVRTADQLDATGWPDPALTTRIDAGLLAAATGRAGHARQLFERAARTRGRGTAPRRARGWYALALSRRLDGDETGAARALRRGLAVLDRHRTSLGATELRAHSGVYGQELAAEGLDIAVRAGAPGRVLAWAERWRANALRTRPALPPDDPDLVAALAELRLVSGLLEDAVLAGRPVRSLRERQTRLEHRIRDLARRVPGGAPVVAPPSLGRLTDRLGDRVLVELVAHGDRLRAVLLRDGRASLHDLGPLDEATRLARWHRFGLRRQIVTGDSAAARAGTGHTATALDRQLFDPLRRRLADRPLVVVPVGALHAVAWAGLPTCAGRPVTVAPSATVWLGAENRESWTGTPVLASGPRLPAGQAEVRRLARVLPGSRLLTGPDATVAALTSAVDRAGMVHIAAHGTFRADNPQFSTLELADGPLFAYEWERVTHPPACVVLSACESGLNGVRPGDEIMGFAAVLLALGTRCLIATVLPVPAEPTTALMLDLHRRMRAGARPAQALADAQRAFVVAGDDTARATAAAFVCLGAG</sequence>
<evidence type="ECO:0000313" key="3">
    <source>
        <dbReference type="Proteomes" id="UP000283832"/>
    </source>
</evidence>
<dbReference type="SMART" id="SM00028">
    <property type="entry name" value="TPR"/>
    <property type="match status" value="4"/>
</dbReference>
<protein>
    <submittedName>
        <fullName evidence="2">CHAT domain-containing protein</fullName>
    </submittedName>
</protein>
<gene>
    <name evidence="2" type="ORF">D2L64_00470</name>
</gene>
<comment type="caution">
    <text evidence="2">The sequence shown here is derived from an EMBL/GenBank/DDBJ whole genome shotgun (WGS) entry which is preliminary data.</text>
</comment>
<organism evidence="2 3">
    <name type="scientific">Micromonospora radicis</name>
    <dbReference type="NCBI Taxonomy" id="1894971"/>
    <lineage>
        <taxon>Bacteria</taxon>
        <taxon>Bacillati</taxon>
        <taxon>Actinomycetota</taxon>
        <taxon>Actinomycetes</taxon>
        <taxon>Micromonosporales</taxon>
        <taxon>Micromonosporaceae</taxon>
        <taxon>Micromonospora</taxon>
    </lineage>
</organism>
<evidence type="ECO:0000259" key="1">
    <source>
        <dbReference type="Pfam" id="PF12770"/>
    </source>
</evidence>
<proteinExistence type="predicted"/>